<keyword evidence="1" id="KW-0472">Membrane</keyword>
<evidence type="ECO:0000313" key="3">
    <source>
        <dbReference type="Proteomes" id="UP000242146"/>
    </source>
</evidence>
<accession>A0A1X2G614</accession>
<evidence type="ECO:0000256" key="1">
    <source>
        <dbReference type="SAM" id="Phobius"/>
    </source>
</evidence>
<feature type="transmembrane region" description="Helical" evidence="1">
    <location>
        <begin position="107"/>
        <end position="125"/>
    </location>
</feature>
<keyword evidence="1" id="KW-1133">Transmembrane helix</keyword>
<organism evidence="2 3">
    <name type="scientific">Hesseltinella vesiculosa</name>
    <dbReference type="NCBI Taxonomy" id="101127"/>
    <lineage>
        <taxon>Eukaryota</taxon>
        <taxon>Fungi</taxon>
        <taxon>Fungi incertae sedis</taxon>
        <taxon>Mucoromycota</taxon>
        <taxon>Mucoromycotina</taxon>
        <taxon>Mucoromycetes</taxon>
        <taxon>Mucorales</taxon>
        <taxon>Cunninghamellaceae</taxon>
        <taxon>Hesseltinella</taxon>
    </lineage>
</organism>
<evidence type="ECO:0000313" key="2">
    <source>
        <dbReference type="EMBL" id="ORX46030.1"/>
    </source>
</evidence>
<dbReference type="EMBL" id="MCGT01000039">
    <property type="protein sequence ID" value="ORX46030.1"/>
    <property type="molecule type" value="Genomic_DNA"/>
</dbReference>
<dbReference type="InterPro" id="IPR026508">
    <property type="entry name" value="TMEM164"/>
</dbReference>
<proteinExistence type="predicted"/>
<keyword evidence="3" id="KW-1185">Reference proteome</keyword>
<feature type="transmembrane region" description="Helical" evidence="1">
    <location>
        <begin position="73"/>
        <end position="95"/>
    </location>
</feature>
<feature type="transmembrane region" description="Helical" evidence="1">
    <location>
        <begin position="137"/>
        <end position="158"/>
    </location>
</feature>
<sequence>PSTANHRLLTSVHPIPQATWIERLLLATLMFSFGVTCVHKAVTDTLLFLLQPCHISAFLLIVVMVWPFDSQPWVPRLLLNIYYYTLWGAILALIFPDLRDHDMFLEVFNFFLEHSLDIIVPMYLINNPRYVTLPPSLNMALFSFFLYAAYHSPVLHLFSLWSGFNLNYTLVPPACKFSRLPWPRLTLF</sequence>
<gene>
    <name evidence="2" type="ORF">DM01DRAFT_1294016</name>
</gene>
<keyword evidence="1" id="KW-0812">Transmembrane</keyword>
<dbReference type="OrthoDB" id="17328at2759"/>
<comment type="caution">
    <text evidence="2">The sequence shown here is derived from an EMBL/GenBank/DDBJ whole genome shotgun (WGS) entry which is preliminary data.</text>
</comment>
<feature type="transmembrane region" description="Helical" evidence="1">
    <location>
        <begin position="46"/>
        <end position="67"/>
    </location>
</feature>
<feature type="transmembrane region" description="Helical" evidence="1">
    <location>
        <begin position="20"/>
        <end position="39"/>
    </location>
</feature>
<dbReference type="PANTHER" id="PTHR20948">
    <property type="entry name" value="TRANSMEMBRANE PROTEIN 164"/>
    <property type="match status" value="1"/>
</dbReference>
<protein>
    <submittedName>
        <fullName evidence="2">Uncharacterized protein</fullName>
    </submittedName>
</protein>
<feature type="non-terminal residue" evidence="2">
    <location>
        <position position="1"/>
    </location>
</feature>
<dbReference type="Proteomes" id="UP000242146">
    <property type="component" value="Unassembled WGS sequence"/>
</dbReference>
<dbReference type="PANTHER" id="PTHR20948:SF2">
    <property type="entry name" value="TRANSMEMBRANE PROTEIN 164"/>
    <property type="match status" value="1"/>
</dbReference>
<reference evidence="2 3" key="1">
    <citation type="submission" date="2016-07" db="EMBL/GenBank/DDBJ databases">
        <title>Pervasive Adenine N6-methylation of Active Genes in Fungi.</title>
        <authorList>
            <consortium name="DOE Joint Genome Institute"/>
            <person name="Mondo S.J."/>
            <person name="Dannebaum R.O."/>
            <person name="Kuo R.C."/>
            <person name="Labutti K."/>
            <person name="Haridas S."/>
            <person name="Kuo A."/>
            <person name="Salamov A."/>
            <person name="Ahrendt S.R."/>
            <person name="Lipzen A."/>
            <person name="Sullivan W."/>
            <person name="Andreopoulos W.B."/>
            <person name="Clum A."/>
            <person name="Lindquist E."/>
            <person name="Daum C."/>
            <person name="Ramamoorthy G.K."/>
            <person name="Gryganskyi A."/>
            <person name="Culley D."/>
            <person name="Magnuson J.K."/>
            <person name="James T.Y."/>
            <person name="O'Malley M.A."/>
            <person name="Stajich J.E."/>
            <person name="Spatafora J.W."/>
            <person name="Visel A."/>
            <person name="Grigoriev I.V."/>
        </authorList>
    </citation>
    <scope>NUCLEOTIDE SEQUENCE [LARGE SCALE GENOMIC DNA]</scope>
    <source>
        <strain evidence="2 3">NRRL 3301</strain>
    </source>
</reference>
<dbReference type="Pfam" id="PF14808">
    <property type="entry name" value="TMEM164"/>
    <property type="match status" value="1"/>
</dbReference>
<name>A0A1X2G614_9FUNG</name>
<dbReference type="AlphaFoldDB" id="A0A1X2G614"/>